<dbReference type="PANTHER" id="PTHR15588:SF8">
    <property type="entry name" value="U6 SNRNA-ASSOCIATED SM-LIKE PROTEIN LSM1"/>
    <property type="match status" value="1"/>
</dbReference>
<dbReference type="Gene3D" id="2.30.30.100">
    <property type="match status" value="1"/>
</dbReference>
<feature type="domain" description="Sm" evidence="12">
    <location>
        <begin position="12"/>
        <end position="87"/>
    </location>
</feature>
<dbReference type="InterPro" id="IPR044642">
    <property type="entry name" value="PTHR15588"/>
</dbReference>
<evidence type="ECO:0000256" key="8">
    <source>
        <dbReference type="ARBA" id="ARBA00056858"/>
    </source>
</evidence>
<dbReference type="Pfam" id="PF01423">
    <property type="entry name" value="LSM"/>
    <property type="match status" value="1"/>
</dbReference>
<dbReference type="GO" id="GO:0008380">
    <property type="term" value="P:RNA splicing"/>
    <property type="evidence" value="ECO:0007669"/>
    <property type="project" value="UniProtKB-KW"/>
</dbReference>
<dbReference type="AlphaFoldDB" id="A0A137PEH0"/>
<comment type="similarity">
    <text evidence="1 11">Belongs to the snRNP Sm proteins family.</text>
</comment>
<dbReference type="Proteomes" id="UP000070444">
    <property type="component" value="Unassembled WGS sequence"/>
</dbReference>
<dbReference type="SUPFAM" id="SSF50182">
    <property type="entry name" value="Sm-like ribonucleoproteins"/>
    <property type="match status" value="1"/>
</dbReference>
<keyword evidence="14" id="KW-1185">Reference proteome</keyword>
<dbReference type="InterPro" id="IPR010920">
    <property type="entry name" value="LSM_dom_sf"/>
</dbReference>
<dbReference type="CDD" id="cd01728">
    <property type="entry name" value="LSm1"/>
    <property type="match status" value="1"/>
</dbReference>
<evidence type="ECO:0000256" key="4">
    <source>
        <dbReference type="ARBA" id="ARBA00022664"/>
    </source>
</evidence>
<keyword evidence="2 11" id="KW-0963">Cytoplasm</keyword>
<evidence type="ECO:0000256" key="9">
    <source>
        <dbReference type="ARBA" id="ARBA00062159"/>
    </source>
</evidence>
<dbReference type="PROSITE" id="PS52002">
    <property type="entry name" value="SM"/>
    <property type="match status" value="1"/>
</dbReference>
<comment type="function">
    <text evidence="11">Component of the cytoplasmic LSM1-LSM7 complex which is involved in mRNA degradation.</text>
</comment>
<keyword evidence="6" id="KW-0508">mRNA splicing</keyword>
<keyword evidence="5 11" id="KW-0694">RNA-binding</keyword>
<dbReference type="GO" id="GO:0000932">
    <property type="term" value="C:P-body"/>
    <property type="evidence" value="ECO:0007669"/>
    <property type="project" value="UniProtKB-SubCell"/>
</dbReference>
<dbReference type="GO" id="GO:0003729">
    <property type="term" value="F:mRNA binding"/>
    <property type="evidence" value="ECO:0007669"/>
    <property type="project" value="EnsemblFungi"/>
</dbReference>
<sequence>MDGFLKEKSVFTTSASLIDSLDKRMLVMLRDGRKLLGVLRSYDQFANLVLQDTIERVYIGDAYGDIVRGVYIVRGENVVLMGEIDEDIEEDLPLRKVPIEEILHVQKMDHDMRLKSEKARNKILFSKGFSVDFEKNDFY</sequence>
<comment type="subunit">
    <text evidence="11">Component of the heptameric LSM1-LSM7 complex that forms a seven-membered ring structure with a donut shape.</text>
</comment>
<evidence type="ECO:0000256" key="2">
    <source>
        <dbReference type="ARBA" id="ARBA00022490"/>
    </source>
</evidence>
<dbReference type="GO" id="GO:1990904">
    <property type="term" value="C:ribonucleoprotein complex"/>
    <property type="evidence" value="ECO:0007669"/>
    <property type="project" value="UniProtKB-KW"/>
</dbReference>
<evidence type="ECO:0000256" key="5">
    <source>
        <dbReference type="ARBA" id="ARBA00022884"/>
    </source>
</evidence>
<protein>
    <recommendedName>
        <fullName evidence="10 11">U6 snRNA-associated Sm-like protein LSm1</fullName>
    </recommendedName>
</protein>
<keyword evidence="3" id="KW-0597">Phosphoprotein</keyword>
<evidence type="ECO:0000256" key="11">
    <source>
        <dbReference type="RuleBase" id="RU365047"/>
    </source>
</evidence>
<comment type="function">
    <text evidence="8">Plays a role in the degradation of histone mRNAs, the only eukaryotic mRNAs that are not polyadenylated. Probably also part of an LSm subunits-containing complex involved in the general process of mRNA degradation.</text>
</comment>
<dbReference type="GO" id="GO:0005634">
    <property type="term" value="C:nucleus"/>
    <property type="evidence" value="ECO:0007669"/>
    <property type="project" value="EnsemblFungi"/>
</dbReference>
<evidence type="ECO:0000256" key="10">
    <source>
        <dbReference type="ARBA" id="ARBA00067756"/>
    </source>
</evidence>
<dbReference type="PANTHER" id="PTHR15588">
    <property type="entry name" value="LSM1"/>
    <property type="match status" value="1"/>
</dbReference>
<reference evidence="13 14" key="1">
    <citation type="journal article" date="2015" name="Genome Biol. Evol.">
        <title>Phylogenomic analyses indicate that early fungi evolved digesting cell walls of algal ancestors of land plants.</title>
        <authorList>
            <person name="Chang Y."/>
            <person name="Wang S."/>
            <person name="Sekimoto S."/>
            <person name="Aerts A.L."/>
            <person name="Choi C."/>
            <person name="Clum A."/>
            <person name="LaButti K.M."/>
            <person name="Lindquist E.A."/>
            <person name="Yee Ngan C."/>
            <person name="Ohm R.A."/>
            <person name="Salamov A.A."/>
            <person name="Grigoriev I.V."/>
            <person name="Spatafora J.W."/>
            <person name="Berbee M.L."/>
        </authorList>
    </citation>
    <scope>NUCLEOTIDE SEQUENCE [LARGE SCALE GENOMIC DNA]</scope>
    <source>
        <strain evidence="13 14">NRRL 28638</strain>
    </source>
</reference>
<comment type="subcellular location">
    <subcellularLocation>
        <location evidence="11">Cytoplasm</location>
    </subcellularLocation>
    <subcellularLocation>
        <location evidence="11">Cytoplasm</location>
        <location evidence="11">P-body</location>
    </subcellularLocation>
</comment>
<accession>A0A137PEH0</accession>
<evidence type="ECO:0000256" key="3">
    <source>
        <dbReference type="ARBA" id="ARBA00022553"/>
    </source>
</evidence>
<evidence type="ECO:0000256" key="7">
    <source>
        <dbReference type="ARBA" id="ARBA00023274"/>
    </source>
</evidence>
<name>A0A137PEH0_CONC2</name>
<dbReference type="InterPro" id="IPR001163">
    <property type="entry name" value="Sm_dom_euk/arc"/>
</dbReference>
<dbReference type="InterPro" id="IPR047575">
    <property type="entry name" value="Sm"/>
</dbReference>
<proteinExistence type="inferred from homology"/>
<dbReference type="GO" id="GO:1990726">
    <property type="term" value="C:Lsm1-7-Pat1 complex"/>
    <property type="evidence" value="ECO:0007669"/>
    <property type="project" value="EnsemblFungi"/>
</dbReference>
<dbReference type="GO" id="GO:0003682">
    <property type="term" value="F:chromatin binding"/>
    <property type="evidence" value="ECO:0007669"/>
    <property type="project" value="EnsemblFungi"/>
</dbReference>
<dbReference type="OMA" id="FMVRGEN"/>
<dbReference type="SMART" id="SM00651">
    <property type="entry name" value="Sm"/>
    <property type="match status" value="1"/>
</dbReference>
<comment type="subunit">
    <text evidence="9">Interacts with SLBP; interaction with SLBP occurs when histone mRNA is being rapidly degraded during the S phase. LSm subunits form a heteromer with a donut shape.</text>
</comment>
<dbReference type="GO" id="GO:0000290">
    <property type="term" value="P:deadenylation-dependent decapping of nuclear-transcribed mRNA"/>
    <property type="evidence" value="ECO:0007669"/>
    <property type="project" value="EnsemblFungi"/>
</dbReference>
<evidence type="ECO:0000259" key="12">
    <source>
        <dbReference type="PROSITE" id="PS52002"/>
    </source>
</evidence>
<dbReference type="OrthoDB" id="10263346at2759"/>
<evidence type="ECO:0000313" key="13">
    <source>
        <dbReference type="EMBL" id="KXN73406.1"/>
    </source>
</evidence>
<dbReference type="STRING" id="796925.A0A137PEH0"/>
<dbReference type="GO" id="GO:0006397">
    <property type="term" value="P:mRNA processing"/>
    <property type="evidence" value="ECO:0007669"/>
    <property type="project" value="UniProtKB-UniRule"/>
</dbReference>
<gene>
    <name evidence="11" type="primary">LSM1</name>
    <name evidence="13" type="ORF">CONCODRAFT_77365</name>
</gene>
<organism evidence="13 14">
    <name type="scientific">Conidiobolus coronatus (strain ATCC 28846 / CBS 209.66 / NRRL 28638)</name>
    <name type="common">Delacroixia coronata</name>
    <dbReference type="NCBI Taxonomy" id="796925"/>
    <lineage>
        <taxon>Eukaryota</taxon>
        <taxon>Fungi</taxon>
        <taxon>Fungi incertae sedis</taxon>
        <taxon>Zoopagomycota</taxon>
        <taxon>Entomophthoromycotina</taxon>
        <taxon>Entomophthoromycetes</taxon>
        <taxon>Entomophthorales</taxon>
        <taxon>Ancylistaceae</taxon>
        <taxon>Conidiobolus</taxon>
    </lineage>
</organism>
<dbReference type="InterPro" id="IPR034104">
    <property type="entry name" value="Lsm1"/>
</dbReference>
<keyword evidence="7 11" id="KW-0687">Ribonucleoprotein</keyword>
<evidence type="ECO:0000256" key="1">
    <source>
        <dbReference type="ARBA" id="ARBA00006850"/>
    </source>
</evidence>
<keyword evidence="4 11" id="KW-0507">mRNA processing</keyword>
<evidence type="ECO:0000256" key="6">
    <source>
        <dbReference type="ARBA" id="ARBA00023187"/>
    </source>
</evidence>
<dbReference type="FunFam" id="2.30.30.100:FF:000021">
    <property type="entry name" value="U6 snRNA-associated Sm-like protein LSm1"/>
    <property type="match status" value="1"/>
</dbReference>
<dbReference type="EMBL" id="KQ964437">
    <property type="protein sequence ID" value="KXN73406.1"/>
    <property type="molecule type" value="Genomic_DNA"/>
</dbReference>
<evidence type="ECO:0000313" key="14">
    <source>
        <dbReference type="Proteomes" id="UP000070444"/>
    </source>
</evidence>